<name>A0ABV8VM38_9NOCA</name>
<keyword evidence="3" id="KW-1185">Reference proteome</keyword>
<dbReference type="EMBL" id="JBHSDL010000025">
    <property type="protein sequence ID" value="MFC4376639.1"/>
    <property type="molecule type" value="Genomic_DNA"/>
</dbReference>
<evidence type="ECO:0000313" key="3">
    <source>
        <dbReference type="Proteomes" id="UP001595844"/>
    </source>
</evidence>
<keyword evidence="1" id="KW-0472">Membrane</keyword>
<feature type="transmembrane region" description="Helical" evidence="1">
    <location>
        <begin position="147"/>
        <end position="167"/>
    </location>
</feature>
<keyword evidence="1" id="KW-0812">Transmembrane</keyword>
<dbReference type="RefSeq" id="WP_378565738.1">
    <property type="nucleotide sequence ID" value="NZ_JBHSDL010000025.1"/>
</dbReference>
<comment type="caution">
    <text evidence="2">The sequence shown here is derived from an EMBL/GenBank/DDBJ whole genome shotgun (WGS) entry which is preliminary data.</text>
</comment>
<accession>A0ABV8VM38</accession>
<gene>
    <name evidence="2" type="ORF">ACFO5K_21315</name>
</gene>
<sequence>MAAWQPGFAQHGYVRQDGGMPAAVHPGMAAGHPGFAQDREMPAPAHPGMAAGHPGFAPGYPPAGYRPPVDQSPPRGGIAVTAAVLALLVALIAGVWTVLMPWQWMELPYEMGIRTYSMAVPYLVGGSAVLILVIGAILLLRRRAAGRAIVIVMTAFMLLAVGIPIALSARNTGDPTQELLGALLVCPPLFLTIALAAAPGTGHWIRAGRPTRTQPYPRY</sequence>
<organism evidence="2 3">
    <name type="scientific">Nocardia halotolerans</name>
    <dbReference type="NCBI Taxonomy" id="1755878"/>
    <lineage>
        <taxon>Bacteria</taxon>
        <taxon>Bacillati</taxon>
        <taxon>Actinomycetota</taxon>
        <taxon>Actinomycetes</taxon>
        <taxon>Mycobacteriales</taxon>
        <taxon>Nocardiaceae</taxon>
        <taxon>Nocardia</taxon>
    </lineage>
</organism>
<proteinExistence type="predicted"/>
<feature type="transmembrane region" description="Helical" evidence="1">
    <location>
        <begin position="119"/>
        <end position="140"/>
    </location>
</feature>
<feature type="transmembrane region" description="Helical" evidence="1">
    <location>
        <begin position="76"/>
        <end position="99"/>
    </location>
</feature>
<reference evidence="3" key="1">
    <citation type="journal article" date="2019" name="Int. J. Syst. Evol. Microbiol.">
        <title>The Global Catalogue of Microorganisms (GCM) 10K type strain sequencing project: providing services to taxonomists for standard genome sequencing and annotation.</title>
        <authorList>
            <consortium name="The Broad Institute Genomics Platform"/>
            <consortium name="The Broad Institute Genome Sequencing Center for Infectious Disease"/>
            <person name="Wu L."/>
            <person name="Ma J."/>
        </authorList>
    </citation>
    <scope>NUCLEOTIDE SEQUENCE [LARGE SCALE GENOMIC DNA]</scope>
    <source>
        <strain evidence="3">IBRC-M 10490</strain>
    </source>
</reference>
<feature type="transmembrane region" description="Helical" evidence="1">
    <location>
        <begin position="179"/>
        <end position="198"/>
    </location>
</feature>
<evidence type="ECO:0000313" key="2">
    <source>
        <dbReference type="EMBL" id="MFC4376639.1"/>
    </source>
</evidence>
<keyword evidence="1" id="KW-1133">Transmembrane helix</keyword>
<dbReference type="Proteomes" id="UP001595844">
    <property type="component" value="Unassembled WGS sequence"/>
</dbReference>
<evidence type="ECO:0000256" key="1">
    <source>
        <dbReference type="SAM" id="Phobius"/>
    </source>
</evidence>
<protein>
    <submittedName>
        <fullName evidence="2">Uncharacterized protein</fullName>
    </submittedName>
</protein>